<dbReference type="AlphaFoldDB" id="A0A5P2QP28"/>
<proteinExistence type="predicted"/>
<evidence type="ECO:0000313" key="3">
    <source>
        <dbReference type="EMBL" id="QEU07510.1"/>
    </source>
</evidence>
<dbReference type="SUPFAM" id="SSF54373">
    <property type="entry name" value="FAD-linked reductases, C-terminal domain"/>
    <property type="match status" value="1"/>
</dbReference>
<reference evidence="3 4" key="1">
    <citation type="submission" date="2019-09" db="EMBL/GenBank/DDBJ databases">
        <title>FDA dAtabase for Regulatory Grade micrObial Sequences (FDA-ARGOS): Supporting development and validation of Infectious Disease Dx tests.</title>
        <authorList>
            <person name="Sciortino C."/>
            <person name="Tallon L."/>
            <person name="Sadzewicz L."/>
            <person name="Vavikolanu K."/>
            <person name="Mehta A."/>
            <person name="Aluvathingal J."/>
            <person name="Nadendla S."/>
            <person name="Nandy P."/>
            <person name="Geyer C."/>
            <person name="Yan Y."/>
            <person name="Sichtig H."/>
        </authorList>
    </citation>
    <scope>NUCLEOTIDE SEQUENCE [LARGE SCALE GENOMIC DNA]</scope>
    <source>
        <strain evidence="3 4">FDAARGOS_643</strain>
    </source>
</reference>
<evidence type="ECO:0000256" key="1">
    <source>
        <dbReference type="ARBA" id="ARBA00023002"/>
    </source>
</evidence>
<name>A0A5P2QP28_9RHOB</name>
<dbReference type="Gene3D" id="3.30.9.10">
    <property type="entry name" value="D-Amino Acid Oxidase, subunit A, domain 2"/>
    <property type="match status" value="1"/>
</dbReference>
<dbReference type="Proteomes" id="UP000324507">
    <property type="component" value="Chromosome"/>
</dbReference>
<dbReference type="Pfam" id="PF01266">
    <property type="entry name" value="DAO"/>
    <property type="match status" value="1"/>
</dbReference>
<dbReference type="GO" id="GO:0016491">
    <property type="term" value="F:oxidoreductase activity"/>
    <property type="evidence" value="ECO:0007669"/>
    <property type="project" value="UniProtKB-KW"/>
</dbReference>
<dbReference type="EMBL" id="CP044081">
    <property type="protein sequence ID" value="QEU07510.1"/>
    <property type="molecule type" value="Genomic_DNA"/>
</dbReference>
<accession>A0A5P2QP28</accession>
<dbReference type="SUPFAM" id="SSF51905">
    <property type="entry name" value="FAD/NAD(P)-binding domain"/>
    <property type="match status" value="1"/>
</dbReference>
<dbReference type="RefSeq" id="WP_150350004.1">
    <property type="nucleotide sequence ID" value="NZ_CP038095.1"/>
</dbReference>
<protein>
    <submittedName>
        <fullName evidence="3">FAD-binding oxidoreductase</fullName>
    </submittedName>
</protein>
<gene>
    <name evidence="3" type="ORF">FOB51_05540</name>
</gene>
<dbReference type="Gene3D" id="3.50.50.60">
    <property type="entry name" value="FAD/NAD(P)-binding domain"/>
    <property type="match status" value="1"/>
</dbReference>
<evidence type="ECO:0000259" key="2">
    <source>
        <dbReference type="Pfam" id="PF01266"/>
    </source>
</evidence>
<organism evidence="3 4">
    <name type="scientific">Paracoccus yeei</name>
    <dbReference type="NCBI Taxonomy" id="147645"/>
    <lineage>
        <taxon>Bacteria</taxon>
        <taxon>Pseudomonadati</taxon>
        <taxon>Pseudomonadota</taxon>
        <taxon>Alphaproteobacteria</taxon>
        <taxon>Rhodobacterales</taxon>
        <taxon>Paracoccaceae</taxon>
        <taxon>Paracoccus</taxon>
    </lineage>
</organism>
<dbReference type="PANTHER" id="PTHR13847">
    <property type="entry name" value="SARCOSINE DEHYDROGENASE-RELATED"/>
    <property type="match status" value="1"/>
</dbReference>
<sequence length="375" mass="39627">MTSNERAADTLVVGGGLVGAALAYGLAREGERVTVLDEGDVALRGSRGNFGLVWVQSKGDGMHDYARWTRHSADVWPEFAGLLEQDSGISPDYEKPGGVHFMLSEAELDAKRDQIAGMHNVNGAAGYGAEIIDRQQLDAMLPGLGPDVVGASWSPHDGHASPLRLLRGLHAAIAARGGRYVADARATEVGRDSEGFFARTAKAAFRAGKIVLAAGHGNTALAPALGMTIPLRAEKGQILVTERATPLLPMPTHLPRQSAEGTVMMGDSHEDTGYSTDSVTSVIRDIARHAIRCFPAIAPLRVVRSWGAVRVLSVDGFPIYQESQGFPGAFSINCHSGVTLAGAHTLALASMIARGRLDAQVASFTARRFGHATAH</sequence>
<dbReference type="PANTHER" id="PTHR13847:SF287">
    <property type="entry name" value="FAD-DEPENDENT OXIDOREDUCTASE DOMAIN-CONTAINING PROTEIN 1"/>
    <property type="match status" value="1"/>
</dbReference>
<dbReference type="InterPro" id="IPR036188">
    <property type="entry name" value="FAD/NAD-bd_sf"/>
</dbReference>
<keyword evidence="1" id="KW-0560">Oxidoreductase</keyword>
<feature type="domain" description="FAD dependent oxidoreductase" evidence="2">
    <location>
        <begin position="9"/>
        <end position="344"/>
    </location>
</feature>
<evidence type="ECO:0000313" key="4">
    <source>
        <dbReference type="Proteomes" id="UP000324507"/>
    </source>
</evidence>
<dbReference type="GO" id="GO:0005737">
    <property type="term" value="C:cytoplasm"/>
    <property type="evidence" value="ECO:0007669"/>
    <property type="project" value="TreeGrafter"/>
</dbReference>
<dbReference type="InterPro" id="IPR006076">
    <property type="entry name" value="FAD-dep_OxRdtase"/>
</dbReference>